<sequence length="23" mass="2327">MSPVKGASLAKAVTDYSDVGNDT</sequence>
<dbReference type="AlphaFoldDB" id="A0A1R3IAW5"/>
<gene>
    <name evidence="2" type="ORF">CCACVL1_13471</name>
</gene>
<evidence type="ECO:0000256" key="1">
    <source>
        <dbReference type="SAM" id="MobiDB-lite"/>
    </source>
</evidence>
<accession>A0A1R3IAW5</accession>
<name>A0A1R3IAW5_COCAP</name>
<evidence type="ECO:0000313" key="2">
    <source>
        <dbReference type="EMBL" id="OMO79729.1"/>
    </source>
</evidence>
<keyword evidence="3" id="KW-1185">Reference proteome</keyword>
<evidence type="ECO:0000313" key="3">
    <source>
        <dbReference type="Proteomes" id="UP000188268"/>
    </source>
</evidence>
<protein>
    <submittedName>
        <fullName evidence="2">Uncharacterized protein</fullName>
    </submittedName>
</protein>
<dbReference type="Gramene" id="OMO79729">
    <property type="protein sequence ID" value="OMO79729"/>
    <property type="gene ID" value="CCACVL1_13471"/>
</dbReference>
<dbReference type="EMBL" id="AWWV01010360">
    <property type="protein sequence ID" value="OMO79729.1"/>
    <property type="molecule type" value="Genomic_DNA"/>
</dbReference>
<reference evidence="2 3" key="1">
    <citation type="submission" date="2013-09" db="EMBL/GenBank/DDBJ databases">
        <title>Corchorus capsularis genome sequencing.</title>
        <authorList>
            <person name="Alam M."/>
            <person name="Haque M.S."/>
            <person name="Islam M.S."/>
            <person name="Emdad E.M."/>
            <person name="Islam M.M."/>
            <person name="Ahmed B."/>
            <person name="Halim A."/>
            <person name="Hossen Q.M.M."/>
            <person name="Hossain M.Z."/>
            <person name="Ahmed R."/>
            <person name="Khan M.M."/>
            <person name="Islam R."/>
            <person name="Rashid M.M."/>
            <person name="Khan S.A."/>
            <person name="Rahman M.S."/>
            <person name="Alam M."/>
        </authorList>
    </citation>
    <scope>NUCLEOTIDE SEQUENCE [LARGE SCALE GENOMIC DNA]</scope>
    <source>
        <strain evidence="3">cv. CVL-1</strain>
        <tissue evidence="2">Whole seedling</tissue>
    </source>
</reference>
<feature type="region of interest" description="Disordered" evidence="1">
    <location>
        <begin position="1"/>
        <end position="23"/>
    </location>
</feature>
<dbReference type="Proteomes" id="UP000188268">
    <property type="component" value="Unassembled WGS sequence"/>
</dbReference>
<proteinExistence type="predicted"/>
<organism evidence="2 3">
    <name type="scientific">Corchorus capsularis</name>
    <name type="common">Jute</name>
    <dbReference type="NCBI Taxonomy" id="210143"/>
    <lineage>
        <taxon>Eukaryota</taxon>
        <taxon>Viridiplantae</taxon>
        <taxon>Streptophyta</taxon>
        <taxon>Embryophyta</taxon>
        <taxon>Tracheophyta</taxon>
        <taxon>Spermatophyta</taxon>
        <taxon>Magnoliopsida</taxon>
        <taxon>eudicotyledons</taxon>
        <taxon>Gunneridae</taxon>
        <taxon>Pentapetalae</taxon>
        <taxon>rosids</taxon>
        <taxon>malvids</taxon>
        <taxon>Malvales</taxon>
        <taxon>Malvaceae</taxon>
        <taxon>Grewioideae</taxon>
        <taxon>Apeibeae</taxon>
        <taxon>Corchorus</taxon>
    </lineage>
</organism>
<comment type="caution">
    <text evidence="2">The sequence shown here is derived from an EMBL/GenBank/DDBJ whole genome shotgun (WGS) entry which is preliminary data.</text>
</comment>